<sequence>MSLACTEQSPPNNIIWLNRHLLDETSGFFNVPRPAKDINNAAIVLHFGLQLVNSSHELKTHQTFLNQTCVTASIKRSNECDIVWFHRKPLHFHKQRKSHCTEAMDCKPTNHRIPVINISFFRIFKYSQGILYASTFSVHVNQSNPKLPTQRKLIFLYIAMYGHTFFNVS</sequence>
<dbReference type="OrthoDB" id="10271123at2759"/>
<organism evidence="1 2">
    <name type="scientific">Trema orientale</name>
    <name type="common">Charcoal tree</name>
    <name type="synonym">Celtis orientalis</name>
    <dbReference type="NCBI Taxonomy" id="63057"/>
    <lineage>
        <taxon>Eukaryota</taxon>
        <taxon>Viridiplantae</taxon>
        <taxon>Streptophyta</taxon>
        <taxon>Embryophyta</taxon>
        <taxon>Tracheophyta</taxon>
        <taxon>Spermatophyta</taxon>
        <taxon>Magnoliopsida</taxon>
        <taxon>eudicotyledons</taxon>
        <taxon>Gunneridae</taxon>
        <taxon>Pentapetalae</taxon>
        <taxon>rosids</taxon>
        <taxon>fabids</taxon>
        <taxon>Rosales</taxon>
        <taxon>Cannabaceae</taxon>
        <taxon>Trema</taxon>
    </lineage>
</organism>
<dbReference type="Proteomes" id="UP000237000">
    <property type="component" value="Unassembled WGS sequence"/>
</dbReference>
<dbReference type="InParanoid" id="A0A2P5CCD9"/>
<proteinExistence type="predicted"/>
<accession>A0A2P5CCD9</accession>
<dbReference type="AlphaFoldDB" id="A0A2P5CCD9"/>
<reference evidence="2" key="1">
    <citation type="submission" date="2016-06" db="EMBL/GenBank/DDBJ databases">
        <title>Parallel loss of symbiosis genes in relatives of nitrogen-fixing non-legume Parasponia.</title>
        <authorList>
            <person name="Van Velzen R."/>
            <person name="Holmer R."/>
            <person name="Bu F."/>
            <person name="Rutten L."/>
            <person name="Van Zeijl A."/>
            <person name="Liu W."/>
            <person name="Santuari L."/>
            <person name="Cao Q."/>
            <person name="Sharma T."/>
            <person name="Shen D."/>
            <person name="Roswanjaya Y."/>
            <person name="Wardhani T."/>
            <person name="Kalhor M.S."/>
            <person name="Jansen J."/>
            <person name="Van den Hoogen J."/>
            <person name="Gungor B."/>
            <person name="Hartog M."/>
            <person name="Hontelez J."/>
            <person name="Verver J."/>
            <person name="Yang W.-C."/>
            <person name="Schijlen E."/>
            <person name="Repin R."/>
            <person name="Schilthuizen M."/>
            <person name="Schranz E."/>
            <person name="Heidstra R."/>
            <person name="Miyata K."/>
            <person name="Fedorova E."/>
            <person name="Kohlen W."/>
            <person name="Bisseling T."/>
            <person name="Smit S."/>
            <person name="Geurts R."/>
        </authorList>
    </citation>
    <scope>NUCLEOTIDE SEQUENCE [LARGE SCALE GENOMIC DNA]</scope>
    <source>
        <strain evidence="2">cv. RG33-2</strain>
    </source>
</reference>
<protein>
    <submittedName>
        <fullName evidence="1">Uncharacterized protein</fullName>
    </submittedName>
</protein>
<dbReference type="EMBL" id="JXTC01000383">
    <property type="protein sequence ID" value="PON58665.1"/>
    <property type="molecule type" value="Genomic_DNA"/>
</dbReference>
<name>A0A2P5CCD9_TREOI</name>
<evidence type="ECO:0000313" key="1">
    <source>
        <dbReference type="EMBL" id="PON58665.1"/>
    </source>
</evidence>
<comment type="caution">
    <text evidence="1">The sequence shown here is derived from an EMBL/GenBank/DDBJ whole genome shotgun (WGS) entry which is preliminary data.</text>
</comment>
<keyword evidence="2" id="KW-1185">Reference proteome</keyword>
<gene>
    <name evidence="1" type="ORF">TorRG33x02_290420</name>
</gene>
<evidence type="ECO:0000313" key="2">
    <source>
        <dbReference type="Proteomes" id="UP000237000"/>
    </source>
</evidence>